<dbReference type="EMBL" id="CAACVG010012711">
    <property type="protein sequence ID" value="VEN60722.1"/>
    <property type="molecule type" value="Genomic_DNA"/>
</dbReference>
<evidence type="ECO:0000256" key="2">
    <source>
        <dbReference type="ARBA" id="ARBA00023136"/>
    </source>
</evidence>
<dbReference type="AlphaFoldDB" id="A0A653DMI4"/>
<name>A0A653DMI4_CALMS</name>
<dbReference type="InterPro" id="IPR013783">
    <property type="entry name" value="Ig-like_fold"/>
</dbReference>
<dbReference type="InterPro" id="IPR013162">
    <property type="entry name" value="CD80_C2-set"/>
</dbReference>
<dbReference type="GO" id="GO:0005911">
    <property type="term" value="C:cell-cell junction"/>
    <property type="evidence" value="ECO:0007669"/>
    <property type="project" value="TreeGrafter"/>
</dbReference>
<dbReference type="OrthoDB" id="6345017at2759"/>
<dbReference type="PROSITE" id="PS50835">
    <property type="entry name" value="IG_LIKE"/>
    <property type="match status" value="1"/>
</dbReference>
<dbReference type="Gene3D" id="2.60.40.10">
    <property type="entry name" value="Immunoglobulins"/>
    <property type="match status" value="3"/>
</dbReference>
<feature type="domain" description="Ig-like" evidence="7">
    <location>
        <begin position="12"/>
        <end position="115"/>
    </location>
</feature>
<dbReference type="Proteomes" id="UP000410492">
    <property type="component" value="Unassembled WGS sequence"/>
</dbReference>
<keyword evidence="5" id="KW-0393">Immunoglobulin domain</keyword>
<keyword evidence="2 6" id="KW-0472">Membrane</keyword>
<sequence length="318" mass="34840">MQLVVAKPPQPPELDLSRGTDSVKIYKVGDVLEASCIVKDGRPVANISWFLDDDPINQNMLKMPTVVDLAKENLQSKIQNLTLVLHPIHNGKFLKCVAFHPAYPGGHSETKRMLDVRYSPEPAEEPLDKFGYQIGRLGVINVTFRANPRPRIEWSVAGEKIREGYTDSTGRMEAEELKDLGRGLYVANLRVAAIRKEDTETDYILTAYNDLGPQDYRVKISTSPEPAGLDLGVGAIIGVVAVALIVILLVSILVFAKVTGRWCFSGGATVIDYTAAGGENGHQGRAQGVENPHHQVSSEYINGNDLPIKKDEKIDTAV</sequence>
<evidence type="ECO:0000256" key="4">
    <source>
        <dbReference type="ARBA" id="ARBA00023180"/>
    </source>
</evidence>
<evidence type="ECO:0000313" key="8">
    <source>
        <dbReference type="EMBL" id="VEN60722.1"/>
    </source>
</evidence>
<evidence type="ECO:0000256" key="6">
    <source>
        <dbReference type="SAM" id="Phobius"/>
    </source>
</evidence>
<dbReference type="InterPro" id="IPR051275">
    <property type="entry name" value="Cell_adhesion_signaling"/>
</dbReference>
<dbReference type="Pfam" id="PF08205">
    <property type="entry name" value="C2-set_2"/>
    <property type="match status" value="1"/>
</dbReference>
<evidence type="ECO:0000259" key="7">
    <source>
        <dbReference type="PROSITE" id="PS50835"/>
    </source>
</evidence>
<gene>
    <name evidence="8" type="ORF">CALMAC_LOCUS18321</name>
</gene>
<evidence type="ECO:0000256" key="1">
    <source>
        <dbReference type="ARBA" id="ARBA00004479"/>
    </source>
</evidence>
<dbReference type="GO" id="GO:0098609">
    <property type="term" value="P:cell-cell adhesion"/>
    <property type="evidence" value="ECO:0007669"/>
    <property type="project" value="TreeGrafter"/>
</dbReference>
<dbReference type="PANTHER" id="PTHR11640">
    <property type="entry name" value="NEPHRIN"/>
    <property type="match status" value="1"/>
</dbReference>
<comment type="subcellular location">
    <subcellularLocation>
        <location evidence="1">Membrane</location>
        <topology evidence="1">Single-pass type I membrane protein</topology>
    </subcellularLocation>
</comment>
<dbReference type="PANTHER" id="PTHR11640:SF154">
    <property type="entry name" value="IRREGULAR CHIASM C-ROUGHEST PROTEIN-LIKE PROTEIN"/>
    <property type="match status" value="1"/>
</dbReference>
<keyword evidence="6" id="KW-1133">Transmembrane helix</keyword>
<reference evidence="8 9" key="1">
    <citation type="submission" date="2019-01" db="EMBL/GenBank/DDBJ databases">
        <authorList>
            <person name="Sayadi A."/>
        </authorList>
    </citation>
    <scope>NUCLEOTIDE SEQUENCE [LARGE SCALE GENOMIC DNA]</scope>
</reference>
<dbReference type="GO" id="GO:0005886">
    <property type="term" value="C:plasma membrane"/>
    <property type="evidence" value="ECO:0007669"/>
    <property type="project" value="TreeGrafter"/>
</dbReference>
<dbReference type="SUPFAM" id="SSF48726">
    <property type="entry name" value="Immunoglobulin"/>
    <property type="match status" value="1"/>
</dbReference>
<keyword evidence="6" id="KW-0812">Transmembrane</keyword>
<feature type="transmembrane region" description="Helical" evidence="6">
    <location>
        <begin position="231"/>
        <end position="256"/>
    </location>
</feature>
<keyword evidence="9" id="KW-1185">Reference proteome</keyword>
<organism evidence="8 9">
    <name type="scientific">Callosobruchus maculatus</name>
    <name type="common">Southern cowpea weevil</name>
    <name type="synonym">Pulse bruchid</name>
    <dbReference type="NCBI Taxonomy" id="64391"/>
    <lineage>
        <taxon>Eukaryota</taxon>
        <taxon>Metazoa</taxon>
        <taxon>Ecdysozoa</taxon>
        <taxon>Arthropoda</taxon>
        <taxon>Hexapoda</taxon>
        <taxon>Insecta</taxon>
        <taxon>Pterygota</taxon>
        <taxon>Neoptera</taxon>
        <taxon>Endopterygota</taxon>
        <taxon>Coleoptera</taxon>
        <taxon>Polyphaga</taxon>
        <taxon>Cucujiformia</taxon>
        <taxon>Chrysomeloidea</taxon>
        <taxon>Chrysomelidae</taxon>
        <taxon>Bruchinae</taxon>
        <taxon>Bruchini</taxon>
        <taxon>Callosobruchus</taxon>
    </lineage>
</organism>
<keyword evidence="4" id="KW-0325">Glycoprotein</keyword>
<evidence type="ECO:0000256" key="3">
    <source>
        <dbReference type="ARBA" id="ARBA00023157"/>
    </source>
</evidence>
<dbReference type="GO" id="GO:0050839">
    <property type="term" value="F:cell adhesion molecule binding"/>
    <property type="evidence" value="ECO:0007669"/>
    <property type="project" value="TreeGrafter"/>
</dbReference>
<proteinExistence type="predicted"/>
<evidence type="ECO:0000313" key="9">
    <source>
        <dbReference type="Proteomes" id="UP000410492"/>
    </source>
</evidence>
<dbReference type="InterPro" id="IPR036179">
    <property type="entry name" value="Ig-like_dom_sf"/>
</dbReference>
<accession>A0A653DMI4</accession>
<keyword evidence="3" id="KW-1015">Disulfide bond</keyword>
<protein>
    <recommendedName>
        <fullName evidence="7">Ig-like domain-containing protein</fullName>
    </recommendedName>
</protein>
<evidence type="ECO:0000256" key="5">
    <source>
        <dbReference type="ARBA" id="ARBA00023319"/>
    </source>
</evidence>
<dbReference type="InterPro" id="IPR007110">
    <property type="entry name" value="Ig-like_dom"/>
</dbReference>